<dbReference type="Proteomes" id="UP001555786">
    <property type="component" value="Unassembled WGS sequence"/>
</dbReference>
<name>A0ABV3PE41_9HYPH</name>
<sequence>MTLPVRGSMATGGETFTGSATGYADGGGTLQIKSNKGLTCTGNFVYETSRKGSGVFNCSNGQSGPFEFASTGTRGTGTGTLGGRAFTFTFG</sequence>
<proteinExistence type="predicted"/>
<accession>A0ABV3PE41</accession>
<reference evidence="1 2" key="1">
    <citation type="submission" date="2024-07" db="EMBL/GenBank/DDBJ databases">
        <title>Description of Labrys sedimenti sp. nov., isolated from a diclofenac-degrading enrichment culture.</title>
        <authorList>
            <person name="Tancsics A."/>
            <person name="Csepanyi A."/>
        </authorList>
    </citation>
    <scope>NUCLEOTIDE SEQUENCE [LARGE SCALE GENOMIC DNA]</scope>
    <source>
        <strain evidence="1 2">LMG 23578</strain>
    </source>
</reference>
<dbReference type="RefSeq" id="WP_367622482.1">
    <property type="nucleotide sequence ID" value="NZ_JBFNQD010000001.1"/>
</dbReference>
<keyword evidence="2" id="KW-1185">Reference proteome</keyword>
<protein>
    <submittedName>
        <fullName evidence="1">Uncharacterized protein</fullName>
    </submittedName>
</protein>
<comment type="caution">
    <text evidence="1">The sequence shown here is derived from an EMBL/GenBank/DDBJ whole genome shotgun (WGS) entry which is preliminary data.</text>
</comment>
<dbReference type="EMBL" id="JBFNQD010000001">
    <property type="protein sequence ID" value="MEW9303901.1"/>
    <property type="molecule type" value="Genomic_DNA"/>
</dbReference>
<organism evidence="1 2">
    <name type="scientific">Labrys neptuniae</name>
    <dbReference type="NCBI Taxonomy" id="376174"/>
    <lineage>
        <taxon>Bacteria</taxon>
        <taxon>Pseudomonadati</taxon>
        <taxon>Pseudomonadota</taxon>
        <taxon>Alphaproteobacteria</taxon>
        <taxon>Hyphomicrobiales</taxon>
        <taxon>Xanthobacteraceae</taxon>
        <taxon>Labrys</taxon>
    </lineage>
</organism>
<evidence type="ECO:0000313" key="2">
    <source>
        <dbReference type="Proteomes" id="UP001555786"/>
    </source>
</evidence>
<gene>
    <name evidence="1" type="ORF">ABXS05_00005</name>
</gene>
<evidence type="ECO:0000313" key="1">
    <source>
        <dbReference type="EMBL" id="MEW9303901.1"/>
    </source>
</evidence>